<evidence type="ECO:0000259" key="9">
    <source>
        <dbReference type="PROSITE" id="PS50071"/>
    </source>
</evidence>
<feature type="region of interest" description="Disordered" evidence="8">
    <location>
        <begin position="314"/>
        <end position="361"/>
    </location>
</feature>
<evidence type="ECO:0000256" key="3">
    <source>
        <dbReference type="ARBA" id="ARBA00023125"/>
    </source>
</evidence>
<dbReference type="PROSITE" id="PS00027">
    <property type="entry name" value="HOMEOBOX_1"/>
    <property type="match status" value="1"/>
</dbReference>
<evidence type="ECO:0000256" key="5">
    <source>
        <dbReference type="ARBA" id="ARBA00023242"/>
    </source>
</evidence>
<evidence type="ECO:0000256" key="7">
    <source>
        <dbReference type="RuleBase" id="RU000682"/>
    </source>
</evidence>
<dbReference type="AlphaFoldDB" id="A0A914HS99"/>
<dbReference type="SUPFAM" id="SSF46689">
    <property type="entry name" value="Homeodomain-like"/>
    <property type="match status" value="1"/>
</dbReference>
<dbReference type="PANTHER" id="PTHR45874:SF4">
    <property type="entry name" value="HOMEOBOX PROTEIN ABDOMINAL-B"/>
    <property type="match status" value="1"/>
</dbReference>
<dbReference type="WBParaSite" id="Gr19_v10_g4193.t2">
    <property type="protein sequence ID" value="Gr19_v10_g4193.t2"/>
    <property type="gene ID" value="Gr19_v10_g4193"/>
</dbReference>
<dbReference type="GO" id="GO:0000978">
    <property type="term" value="F:RNA polymerase II cis-regulatory region sequence-specific DNA binding"/>
    <property type="evidence" value="ECO:0007669"/>
    <property type="project" value="TreeGrafter"/>
</dbReference>
<evidence type="ECO:0000313" key="11">
    <source>
        <dbReference type="WBParaSite" id="Gr19_v10_g4193.t2"/>
    </source>
</evidence>
<feature type="compositionally biased region" description="Polar residues" evidence="8">
    <location>
        <begin position="626"/>
        <end position="646"/>
    </location>
</feature>
<dbReference type="Pfam" id="PF00046">
    <property type="entry name" value="Homeodomain"/>
    <property type="match status" value="1"/>
</dbReference>
<evidence type="ECO:0000256" key="6">
    <source>
        <dbReference type="PROSITE-ProRule" id="PRU00108"/>
    </source>
</evidence>
<dbReference type="Proteomes" id="UP000887572">
    <property type="component" value="Unplaced"/>
</dbReference>
<keyword evidence="3 6" id="KW-0238">DNA-binding</keyword>
<feature type="DNA-binding region" description="Homeobox" evidence="6">
    <location>
        <begin position="554"/>
        <end position="613"/>
    </location>
</feature>
<evidence type="ECO:0000313" key="10">
    <source>
        <dbReference type="Proteomes" id="UP000887572"/>
    </source>
</evidence>
<reference evidence="11" key="1">
    <citation type="submission" date="2022-11" db="UniProtKB">
        <authorList>
            <consortium name="WormBaseParasite"/>
        </authorList>
    </citation>
    <scope>IDENTIFICATION</scope>
</reference>
<evidence type="ECO:0000256" key="8">
    <source>
        <dbReference type="SAM" id="MobiDB-lite"/>
    </source>
</evidence>
<evidence type="ECO:0000256" key="1">
    <source>
        <dbReference type="ARBA" id="ARBA00004123"/>
    </source>
</evidence>
<dbReference type="SMART" id="SM00389">
    <property type="entry name" value="HOX"/>
    <property type="match status" value="1"/>
</dbReference>
<dbReference type="InterPro" id="IPR017970">
    <property type="entry name" value="Homeobox_CS"/>
</dbReference>
<feature type="domain" description="Homeobox" evidence="9">
    <location>
        <begin position="552"/>
        <end position="612"/>
    </location>
</feature>
<dbReference type="InterPro" id="IPR020479">
    <property type="entry name" value="HD_metazoa"/>
</dbReference>
<keyword evidence="5 6" id="KW-0539">Nucleus</keyword>
<feature type="compositionally biased region" description="Polar residues" evidence="8">
    <location>
        <begin position="341"/>
        <end position="350"/>
    </location>
</feature>
<dbReference type="PRINTS" id="PR00024">
    <property type="entry name" value="HOMEOBOX"/>
</dbReference>
<comment type="similarity">
    <text evidence="2">Belongs to the Abd-B homeobox family.</text>
</comment>
<protein>
    <submittedName>
        <fullName evidence="11">Homeobox domain-containing protein</fullName>
    </submittedName>
</protein>
<keyword evidence="10" id="KW-1185">Reference proteome</keyword>
<accession>A0A914HS99</accession>
<organism evidence="10 11">
    <name type="scientific">Globodera rostochiensis</name>
    <name type="common">Golden nematode worm</name>
    <name type="synonym">Heterodera rostochiensis</name>
    <dbReference type="NCBI Taxonomy" id="31243"/>
    <lineage>
        <taxon>Eukaryota</taxon>
        <taxon>Metazoa</taxon>
        <taxon>Ecdysozoa</taxon>
        <taxon>Nematoda</taxon>
        <taxon>Chromadorea</taxon>
        <taxon>Rhabditida</taxon>
        <taxon>Tylenchina</taxon>
        <taxon>Tylenchomorpha</taxon>
        <taxon>Tylenchoidea</taxon>
        <taxon>Heteroderidae</taxon>
        <taxon>Heteroderinae</taxon>
        <taxon>Globodera</taxon>
    </lineage>
</organism>
<proteinExistence type="inferred from homology"/>
<feature type="compositionally biased region" description="Polar residues" evidence="8">
    <location>
        <begin position="316"/>
        <end position="333"/>
    </location>
</feature>
<dbReference type="InterPro" id="IPR009057">
    <property type="entry name" value="Homeodomain-like_sf"/>
</dbReference>
<dbReference type="InterPro" id="IPR046333">
    <property type="entry name" value="HXA10/ABDB-like"/>
</dbReference>
<dbReference type="GO" id="GO:0005634">
    <property type="term" value="C:nucleus"/>
    <property type="evidence" value="ECO:0007669"/>
    <property type="project" value="UniProtKB-SubCell"/>
</dbReference>
<dbReference type="PANTHER" id="PTHR45874">
    <property type="entry name" value="HOMEOBOX PROTEIN ABDOMINAL-B"/>
    <property type="match status" value="1"/>
</dbReference>
<evidence type="ECO:0000256" key="2">
    <source>
        <dbReference type="ARBA" id="ARBA00006317"/>
    </source>
</evidence>
<dbReference type="GO" id="GO:0000981">
    <property type="term" value="F:DNA-binding transcription factor activity, RNA polymerase II-specific"/>
    <property type="evidence" value="ECO:0007669"/>
    <property type="project" value="InterPro"/>
</dbReference>
<sequence>MIPTVAGEGKGDEQVVVKETDKNGKEVKKRWRGAPAGLVLPSAVTLLYIASNRRSLTRGGLTLMSDQYRRLSISAFYCSHQHLRKTLHQNQLIRNFANCPSTATNPQSPITNGFRNESADDGGPCAVSTLRRKPPHAGDVEFPSLLGPSGGHAGNSAAVAALHQHSTAVASAHSQLPLPISSASAPFSSPAVVQHFSPYHQMAATGNSFNWAAQTATANANPFAVFAGIGTTGTVGGGSVCFEGEGEMGVETKPPKREQQDGVAILNASSAYGHLMSGNYPTAMYYYSGWPMNEWGSASANSTTMIAANGVDGGETSATLSAPTKGPSKTNSSPKDKTKSKSVSTGNGCSEQAEEHKNNAASLAASSAKGIGSIGNFTSIAAGNSAPPSMAPFLVAMNPTGYAGNGRKKGGGLNGLSRNGRRTVQFTFRRMYRFDPSLGAGGVVSASSSVLPSTSTASSTLCNDFYNGNGIVPSSATASSSSQWQYYKQQYAAYALSNAVAAGAAMQQQHFAGTSGTATENGVGETEFGMPGISGRSANNIVPPLDWTTQCSASRKKRKPYAKGQTLELEKEYYSSAYVSKQRRWELAQRLNLSERQVKIWFQNRRMKEKKLKHRGVMDGPMVAHQQHNPSGNSNAGGTHSHLQQNSSHIHGHHLHHHSLLLHGMHEDD</sequence>
<dbReference type="Gene3D" id="1.10.10.60">
    <property type="entry name" value="Homeodomain-like"/>
    <property type="match status" value="1"/>
</dbReference>
<name>A0A914HS99_GLORO</name>
<dbReference type="InterPro" id="IPR001356">
    <property type="entry name" value="HD"/>
</dbReference>
<keyword evidence="4 6" id="KW-0371">Homeobox</keyword>
<comment type="subcellular location">
    <subcellularLocation>
        <location evidence="1 6 7">Nucleus</location>
    </subcellularLocation>
</comment>
<dbReference type="CDD" id="cd00086">
    <property type="entry name" value="homeodomain"/>
    <property type="match status" value="1"/>
</dbReference>
<evidence type="ECO:0000256" key="4">
    <source>
        <dbReference type="ARBA" id="ARBA00023155"/>
    </source>
</evidence>
<feature type="region of interest" description="Disordered" evidence="8">
    <location>
        <begin position="622"/>
        <end position="657"/>
    </location>
</feature>
<dbReference type="PROSITE" id="PS50071">
    <property type="entry name" value="HOMEOBOX_2"/>
    <property type="match status" value="1"/>
</dbReference>